<dbReference type="EMBL" id="JBHSDS010000017">
    <property type="protein sequence ID" value="MFC4360510.1"/>
    <property type="molecule type" value="Genomic_DNA"/>
</dbReference>
<comment type="subcellular location">
    <subcellularLocation>
        <location evidence="1">Membrane</location>
        <topology evidence="1">Multi-pass membrane protein</topology>
    </subcellularLocation>
</comment>
<sequence length="413" mass="43145">MTNVEPAGTRRLGTLLTWRVATIASGWLMLLFVGAYLITPASILPLVMADLGTTEAVSAALVSMPQVTATVVGIPVGMYLDRVETRTVVPAAAAVLFLGSAGDWVAASGGDVWLLVASRLFAGAGMFVLWVVSINIASSAFPPDRRATATSVTISGYPAGYALGQFGAPRIAEVVGWPGVFPVFGGAVVVLSLAFYVAAGNVSRFDRSPEPPSLADFKRVFADRNVWMIVVVTLLGYSLYMMFNSWMPTYITRRFGVSLAESGTFVALFPLVGVFARPVGGWLSDAVLGQRRRPVFAVAFLGTTVLAVAMFYSTTIAVLVSMLVLAGVFVQLQIGLMYQFAQESVHPSAAGTAVSLASVAGWLGSFVAPVVAGKLVATTGTYAAVFGFAIGLGAMGVVTVWQMAESGVATVPA</sequence>
<keyword evidence="2 5" id="KW-0812">Transmembrane</keyword>
<feature type="domain" description="Major facilitator superfamily (MFS) profile" evidence="6">
    <location>
        <begin position="19"/>
        <end position="408"/>
    </location>
</feature>
<dbReference type="RefSeq" id="WP_267620758.1">
    <property type="nucleotide sequence ID" value="NZ_JAODIW010000005.1"/>
</dbReference>
<keyword evidence="4 5" id="KW-0472">Membrane</keyword>
<feature type="transmembrane region" description="Helical" evidence="5">
    <location>
        <begin position="226"/>
        <end position="243"/>
    </location>
</feature>
<evidence type="ECO:0000256" key="4">
    <source>
        <dbReference type="ARBA" id="ARBA00023136"/>
    </source>
</evidence>
<dbReference type="Proteomes" id="UP001595921">
    <property type="component" value="Unassembled WGS sequence"/>
</dbReference>
<feature type="transmembrane region" description="Helical" evidence="5">
    <location>
        <begin position="295"/>
        <end position="312"/>
    </location>
</feature>
<dbReference type="Gene3D" id="1.20.1250.20">
    <property type="entry name" value="MFS general substrate transporter like domains"/>
    <property type="match status" value="2"/>
</dbReference>
<proteinExistence type="predicted"/>
<reference evidence="7 8" key="1">
    <citation type="journal article" date="2019" name="Int. J. Syst. Evol. Microbiol.">
        <title>The Global Catalogue of Microorganisms (GCM) 10K type strain sequencing project: providing services to taxonomists for standard genome sequencing and annotation.</title>
        <authorList>
            <consortium name="The Broad Institute Genomics Platform"/>
            <consortium name="The Broad Institute Genome Sequencing Center for Infectious Disease"/>
            <person name="Wu L."/>
            <person name="Ma J."/>
        </authorList>
    </citation>
    <scope>NUCLEOTIDE SEQUENCE [LARGE SCALE GENOMIC DNA]</scope>
    <source>
        <strain evidence="7 8">CGMCC 1.12553</strain>
    </source>
</reference>
<dbReference type="InterPro" id="IPR050382">
    <property type="entry name" value="MFS_Na/Anion_cotransporter"/>
</dbReference>
<gene>
    <name evidence="7" type="ORF">ACFO0N_21395</name>
</gene>
<organism evidence="7 8">
    <name type="scientific">Halobium salinum</name>
    <dbReference type="NCBI Taxonomy" id="1364940"/>
    <lineage>
        <taxon>Archaea</taxon>
        <taxon>Methanobacteriati</taxon>
        <taxon>Methanobacteriota</taxon>
        <taxon>Stenosarchaea group</taxon>
        <taxon>Halobacteria</taxon>
        <taxon>Halobacteriales</taxon>
        <taxon>Haloferacaceae</taxon>
        <taxon>Halobium</taxon>
    </lineage>
</organism>
<dbReference type="SUPFAM" id="SSF103473">
    <property type="entry name" value="MFS general substrate transporter"/>
    <property type="match status" value="1"/>
</dbReference>
<dbReference type="InterPro" id="IPR011701">
    <property type="entry name" value="MFS"/>
</dbReference>
<feature type="transmembrane region" description="Helical" evidence="5">
    <location>
        <begin position="59"/>
        <end position="80"/>
    </location>
</feature>
<dbReference type="PANTHER" id="PTHR11662">
    <property type="entry name" value="SOLUTE CARRIER FAMILY 17"/>
    <property type="match status" value="1"/>
</dbReference>
<feature type="transmembrane region" description="Helical" evidence="5">
    <location>
        <begin position="263"/>
        <end position="283"/>
    </location>
</feature>
<accession>A0ABD5PI69</accession>
<keyword evidence="8" id="KW-1185">Reference proteome</keyword>
<dbReference type="GO" id="GO:0016020">
    <property type="term" value="C:membrane"/>
    <property type="evidence" value="ECO:0007669"/>
    <property type="project" value="UniProtKB-SubCell"/>
</dbReference>
<evidence type="ECO:0000259" key="6">
    <source>
        <dbReference type="PROSITE" id="PS50850"/>
    </source>
</evidence>
<feature type="transmembrane region" description="Helical" evidence="5">
    <location>
        <begin position="180"/>
        <end position="199"/>
    </location>
</feature>
<dbReference type="Pfam" id="PF07690">
    <property type="entry name" value="MFS_1"/>
    <property type="match status" value="1"/>
</dbReference>
<name>A0ABD5PI69_9EURY</name>
<keyword evidence="3 5" id="KW-1133">Transmembrane helix</keyword>
<dbReference type="InterPro" id="IPR036259">
    <property type="entry name" value="MFS_trans_sf"/>
</dbReference>
<evidence type="ECO:0000256" key="1">
    <source>
        <dbReference type="ARBA" id="ARBA00004141"/>
    </source>
</evidence>
<comment type="caution">
    <text evidence="7">The sequence shown here is derived from an EMBL/GenBank/DDBJ whole genome shotgun (WGS) entry which is preliminary data.</text>
</comment>
<protein>
    <submittedName>
        <fullName evidence="7">Nitrate/nitrite transporter</fullName>
    </submittedName>
</protein>
<feature type="transmembrane region" description="Helical" evidence="5">
    <location>
        <begin position="112"/>
        <end position="137"/>
    </location>
</feature>
<evidence type="ECO:0000256" key="2">
    <source>
        <dbReference type="ARBA" id="ARBA00022692"/>
    </source>
</evidence>
<dbReference type="PROSITE" id="PS50850">
    <property type="entry name" value="MFS"/>
    <property type="match status" value="1"/>
</dbReference>
<dbReference type="AlphaFoldDB" id="A0ABD5PI69"/>
<evidence type="ECO:0000313" key="8">
    <source>
        <dbReference type="Proteomes" id="UP001595921"/>
    </source>
</evidence>
<feature type="transmembrane region" description="Helical" evidence="5">
    <location>
        <begin position="318"/>
        <end position="341"/>
    </location>
</feature>
<dbReference type="PANTHER" id="PTHR11662:SF399">
    <property type="entry name" value="FI19708P1-RELATED"/>
    <property type="match status" value="1"/>
</dbReference>
<feature type="transmembrane region" description="Helical" evidence="5">
    <location>
        <begin position="87"/>
        <end position="106"/>
    </location>
</feature>
<evidence type="ECO:0000256" key="3">
    <source>
        <dbReference type="ARBA" id="ARBA00022989"/>
    </source>
</evidence>
<evidence type="ECO:0000256" key="5">
    <source>
        <dbReference type="SAM" id="Phobius"/>
    </source>
</evidence>
<dbReference type="InterPro" id="IPR020846">
    <property type="entry name" value="MFS_dom"/>
</dbReference>
<feature type="transmembrane region" description="Helical" evidence="5">
    <location>
        <begin position="20"/>
        <end position="39"/>
    </location>
</feature>
<feature type="transmembrane region" description="Helical" evidence="5">
    <location>
        <begin position="353"/>
        <end position="376"/>
    </location>
</feature>
<feature type="transmembrane region" description="Helical" evidence="5">
    <location>
        <begin position="382"/>
        <end position="401"/>
    </location>
</feature>
<evidence type="ECO:0000313" key="7">
    <source>
        <dbReference type="EMBL" id="MFC4360510.1"/>
    </source>
</evidence>